<name>A0A9Q0MPW7_9DIPT</name>
<feature type="compositionally biased region" description="Basic residues" evidence="1">
    <location>
        <begin position="93"/>
        <end position="105"/>
    </location>
</feature>
<dbReference type="InterPro" id="IPR006631">
    <property type="entry name" value="DM4_12"/>
</dbReference>
<keyword evidence="3" id="KW-1185">Reference proteome</keyword>
<accession>A0A9Q0MPW7</accession>
<feature type="region of interest" description="Disordered" evidence="1">
    <location>
        <begin position="68"/>
        <end position="112"/>
    </location>
</feature>
<protein>
    <submittedName>
        <fullName evidence="2">Uncharacterized protein</fullName>
    </submittedName>
</protein>
<sequence>LAVVMSLPLEDLPAGRSVFCSYNFETNFYYPYYDNAAGIVPIPFTWIDEPGANAGTKHRISLPPAYRQFSDDNQGKQIQGAKVETKVGEQNKSKTRKTNKHKTKPSMKNDGKTNTRKVRTLLQNYLMSRRRFYKLMESQMDRSGIQGSDCMLMAICQTSEAAFGLNNGVIGSVIDVLFL</sequence>
<proteinExistence type="predicted"/>
<dbReference type="OrthoDB" id="6340174at2759"/>
<evidence type="ECO:0000313" key="3">
    <source>
        <dbReference type="Proteomes" id="UP001151699"/>
    </source>
</evidence>
<dbReference type="PANTHER" id="PTHR21398">
    <property type="entry name" value="AGAP007094-PA"/>
    <property type="match status" value="1"/>
</dbReference>
<dbReference type="AlphaFoldDB" id="A0A9Q0MPW7"/>
<dbReference type="Pfam" id="PF07841">
    <property type="entry name" value="DM4_12"/>
    <property type="match status" value="1"/>
</dbReference>
<dbReference type="Proteomes" id="UP001151699">
    <property type="component" value="Chromosome C"/>
</dbReference>
<dbReference type="PANTHER" id="PTHR21398:SF22">
    <property type="entry name" value="IP12060P-RELATED"/>
    <property type="match status" value="1"/>
</dbReference>
<dbReference type="EMBL" id="WJQU01000004">
    <property type="protein sequence ID" value="KAJ6635716.1"/>
    <property type="molecule type" value="Genomic_DNA"/>
</dbReference>
<gene>
    <name evidence="2" type="ORF">Bhyg_14302</name>
</gene>
<evidence type="ECO:0000256" key="1">
    <source>
        <dbReference type="SAM" id="MobiDB-lite"/>
    </source>
</evidence>
<feature type="non-terminal residue" evidence="2">
    <location>
        <position position="179"/>
    </location>
</feature>
<reference evidence="2" key="1">
    <citation type="submission" date="2022-07" db="EMBL/GenBank/DDBJ databases">
        <authorList>
            <person name="Trinca V."/>
            <person name="Uliana J.V.C."/>
            <person name="Torres T.T."/>
            <person name="Ward R.J."/>
            <person name="Monesi N."/>
        </authorList>
    </citation>
    <scope>NUCLEOTIDE SEQUENCE</scope>
    <source>
        <strain evidence="2">HSMRA1968</strain>
        <tissue evidence="2">Whole embryos</tissue>
    </source>
</reference>
<organism evidence="2 3">
    <name type="scientific">Pseudolycoriella hygida</name>
    <dbReference type="NCBI Taxonomy" id="35572"/>
    <lineage>
        <taxon>Eukaryota</taxon>
        <taxon>Metazoa</taxon>
        <taxon>Ecdysozoa</taxon>
        <taxon>Arthropoda</taxon>
        <taxon>Hexapoda</taxon>
        <taxon>Insecta</taxon>
        <taxon>Pterygota</taxon>
        <taxon>Neoptera</taxon>
        <taxon>Endopterygota</taxon>
        <taxon>Diptera</taxon>
        <taxon>Nematocera</taxon>
        <taxon>Sciaroidea</taxon>
        <taxon>Sciaridae</taxon>
        <taxon>Pseudolycoriella</taxon>
    </lineage>
</organism>
<evidence type="ECO:0000313" key="2">
    <source>
        <dbReference type="EMBL" id="KAJ6635716.1"/>
    </source>
</evidence>
<feature type="compositionally biased region" description="Basic and acidic residues" evidence="1">
    <location>
        <begin position="83"/>
        <end position="92"/>
    </location>
</feature>
<comment type="caution">
    <text evidence="2">The sequence shown here is derived from an EMBL/GenBank/DDBJ whole genome shotgun (WGS) entry which is preliminary data.</text>
</comment>